<dbReference type="RefSeq" id="XP_034232892.1">
    <property type="nucleotide sequence ID" value="XM_034377001.1"/>
</dbReference>
<feature type="compositionally biased region" description="Basic and acidic residues" evidence="1">
    <location>
        <begin position="100"/>
        <end position="109"/>
    </location>
</feature>
<feature type="compositionally biased region" description="Basic and acidic residues" evidence="1">
    <location>
        <begin position="324"/>
        <end position="340"/>
    </location>
</feature>
<reference evidence="3" key="1">
    <citation type="submission" date="2025-08" db="UniProtKB">
        <authorList>
            <consortium name="RefSeq"/>
        </authorList>
    </citation>
    <scope>IDENTIFICATION</scope>
    <source>
        <tissue evidence="3">Total insect</tissue>
    </source>
</reference>
<dbReference type="KEGG" id="tpal:117640480"/>
<name>A0A6P8YG24_THRPL</name>
<keyword evidence="2" id="KW-1185">Reference proteome</keyword>
<proteinExistence type="predicted"/>
<gene>
    <name evidence="3" type="primary">LOC117640480</name>
</gene>
<organism evidence="3">
    <name type="scientific">Thrips palmi</name>
    <name type="common">Melon thrips</name>
    <dbReference type="NCBI Taxonomy" id="161013"/>
    <lineage>
        <taxon>Eukaryota</taxon>
        <taxon>Metazoa</taxon>
        <taxon>Ecdysozoa</taxon>
        <taxon>Arthropoda</taxon>
        <taxon>Hexapoda</taxon>
        <taxon>Insecta</taxon>
        <taxon>Pterygota</taxon>
        <taxon>Neoptera</taxon>
        <taxon>Paraneoptera</taxon>
        <taxon>Thysanoptera</taxon>
        <taxon>Terebrantia</taxon>
        <taxon>Thripoidea</taxon>
        <taxon>Thripidae</taxon>
        <taxon>Thrips</taxon>
    </lineage>
</organism>
<dbReference type="GeneID" id="117640480"/>
<sequence>MDFESTFTPDFEVEETSFIVPDPEMSGASPNVEEEVLEVRVSDALYTELDVPLGVLRERNARRERHRPVTVWDRLGPARGAAVELSNEEEEEEETTARFNRFERERPEPEIYVIPEEEPEEGEVLDNGAGDPCVRKSQRGRVTSGTGRHVPANAGAPAVPEVPSGAGVATAPSARAIPGRVAHVPAPGRVAHVPGSSSRGHRTAHVPASSSRGHHTAPVPALSVSDEPAVASGFSSRGHRTAHVPGSSSRGHRTAHVPASSSRGHHTAPVPALSVSDEPAVASGSSSHVPASSSRGHHPAHATGRNRGGSGSRAGVLPRRPKPRTSDEKLKEYRRNLKEK</sequence>
<feature type="region of interest" description="Disordered" evidence="1">
    <location>
        <begin position="82"/>
        <end position="170"/>
    </location>
</feature>
<feature type="compositionally biased region" description="Acidic residues" evidence="1">
    <location>
        <begin position="115"/>
        <end position="124"/>
    </location>
</feature>
<feature type="compositionally biased region" description="Low complexity" evidence="1">
    <location>
        <begin position="279"/>
        <end position="294"/>
    </location>
</feature>
<evidence type="ECO:0000313" key="2">
    <source>
        <dbReference type="Proteomes" id="UP000515158"/>
    </source>
</evidence>
<feature type="region of interest" description="Disordered" evidence="1">
    <location>
        <begin position="187"/>
        <end position="340"/>
    </location>
</feature>
<dbReference type="InParanoid" id="A0A6P8YG24"/>
<dbReference type="AlphaFoldDB" id="A0A6P8YG24"/>
<dbReference type="Proteomes" id="UP000515158">
    <property type="component" value="Unplaced"/>
</dbReference>
<evidence type="ECO:0000256" key="1">
    <source>
        <dbReference type="SAM" id="MobiDB-lite"/>
    </source>
</evidence>
<protein>
    <submittedName>
        <fullName evidence="3">Cadherin-related family member 5-like</fullName>
    </submittedName>
</protein>
<evidence type="ECO:0000313" key="3">
    <source>
        <dbReference type="RefSeq" id="XP_034232892.1"/>
    </source>
</evidence>
<accession>A0A6P8YG24</accession>